<dbReference type="STRING" id="1058.SAMN05421783_1177"/>
<dbReference type="AlphaFoldDB" id="A0A1H2ZRX3"/>
<proteinExistence type="predicted"/>
<accession>A0A1H2ZRX3</accession>
<sequence>MAIEMIRITGLSRARPVLLACALALAASIAGCATTPGECDPTARDFFKNTGCLASGAYGERQRAMQATLDQEQRLNASFRSVLSELQAEQSKVKGDLSSRQADYARLDAAWGDLKRSLAAETKANRELAARVSAIDSGVQSRKAADAGTDVAAKQAARDDLKLKVSMLEKELAAGVYE</sequence>
<dbReference type="RefSeq" id="WP_093034676.1">
    <property type="nucleotide sequence ID" value="NZ_FNNZ01000017.1"/>
</dbReference>
<evidence type="ECO:0000256" key="1">
    <source>
        <dbReference type="SAM" id="SignalP"/>
    </source>
</evidence>
<reference evidence="3" key="1">
    <citation type="submission" date="2016-10" db="EMBL/GenBank/DDBJ databases">
        <authorList>
            <person name="Varghese N."/>
            <person name="Submissions S."/>
        </authorList>
    </citation>
    <scope>NUCLEOTIDE SEQUENCE [LARGE SCALE GENOMIC DNA]</scope>
    <source>
        <strain evidence="3">DSM 217</strain>
    </source>
</reference>
<dbReference type="PROSITE" id="PS51257">
    <property type="entry name" value="PROKAR_LIPOPROTEIN"/>
    <property type="match status" value="1"/>
</dbReference>
<name>A0A1H2ZRX3_THIRO</name>
<feature type="chain" id="PRO_5011530050" description="Lipoprotein" evidence="1">
    <location>
        <begin position="27"/>
        <end position="178"/>
    </location>
</feature>
<dbReference type="OrthoDB" id="8641858at2"/>
<feature type="signal peptide" evidence="1">
    <location>
        <begin position="1"/>
        <end position="26"/>
    </location>
</feature>
<evidence type="ECO:0000313" key="3">
    <source>
        <dbReference type="Proteomes" id="UP000198816"/>
    </source>
</evidence>
<keyword evidence="3" id="KW-1185">Reference proteome</keyword>
<evidence type="ECO:0008006" key="4">
    <source>
        <dbReference type="Google" id="ProtNLM"/>
    </source>
</evidence>
<organism evidence="2 3">
    <name type="scientific">Thiocapsa roseopersicina</name>
    <dbReference type="NCBI Taxonomy" id="1058"/>
    <lineage>
        <taxon>Bacteria</taxon>
        <taxon>Pseudomonadati</taxon>
        <taxon>Pseudomonadota</taxon>
        <taxon>Gammaproteobacteria</taxon>
        <taxon>Chromatiales</taxon>
        <taxon>Chromatiaceae</taxon>
        <taxon>Thiocapsa</taxon>
    </lineage>
</organism>
<dbReference type="Proteomes" id="UP000198816">
    <property type="component" value="Unassembled WGS sequence"/>
</dbReference>
<evidence type="ECO:0000313" key="2">
    <source>
        <dbReference type="EMBL" id="SDX20312.1"/>
    </source>
</evidence>
<dbReference type="EMBL" id="FNNZ01000017">
    <property type="protein sequence ID" value="SDX20312.1"/>
    <property type="molecule type" value="Genomic_DNA"/>
</dbReference>
<keyword evidence="1" id="KW-0732">Signal</keyword>
<protein>
    <recommendedName>
        <fullName evidence="4">Lipoprotein</fullName>
    </recommendedName>
</protein>
<gene>
    <name evidence="2" type="ORF">SAMN05421783_1177</name>
</gene>